<accession>A0AAD8PKM7</accession>
<gene>
    <name evidence="2" type="ORF">LY79DRAFT_85851</name>
</gene>
<comment type="caution">
    <text evidence="2">The sequence shown here is derived from an EMBL/GenBank/DDBJ whole genome shotgun (WGS) entry which is preliminary data.</text>
</comment>
<name>A0AAD8PKM7_9PEZI</name>
<evidence type="ECO:0000313" key="2">
    <source>
        <dbReference type="EMBL" id="KAK1569486.1"/>
    </source>
</evidence>
<organism evidence="2 3">
    <name type="scientific">Colletotrichum navitas</name>
    <dbReference type="NCBI Taxonomy" id="681940"/>
    <lineage>
        <taxon>Eukaryota</taxon>
        <taxon>Fungi</taxon>
        <taxon>Dikarya</taxon>
        <taxon>Ascomycota</taxon>
        <taxon>Pezizomycotina</taxon>
        <taxon>Sordariomycetes</taxon>
        <taxon>Hypocreomycetidae</taxon>
        <taxon>Glomerellales</taxon>
        <taxon>Glomerellaceae</taxon>
        <taxon>Colletotrichum</taxon>
        <taxon>Colletotrichum graminicola species complex</taxon>
    </lineage>
</organism>
<proteinExistence type="predicted"/>
<dbReference type="AlphaFoldDB" id="A0AAD8PKM7"/>
<feature type="region of interest" description="Disordered" evidence="1">
    <location>
        <begin position="68"/>
        <end position="118"/>
    </location>
</feature>
<dbReference type="EMBL" id="JAHLJV010000133">
    <property type="protein sequence ID" value="KAK1569486.1"/>
    <property type="molecule type" value="Genomic_DNA"/>
</dbReference>
<evidence type="ECO:0000313" key="3">
    <source>
        <dbReference type="Proteomes" id="UP001230504"/>
    </source>
</evidence>
<evidence type="ECO:0000256" key="1">
    <source>
        <dbReference type="SAM" id="MobiDB-lite"/>
    </source>
</evidence>
<sequence length="156" mass="17381">MHHLQMGETSSTALAAVRFKERPKLTAFPAIGNDTYVAMRKTNLPELRQVQERMQGICSKANLRDIVLPERASPNSDQTKPRDPGVYQPTKSKRTMSTTGWHSAKSIHYSPDSSRHTYSHESPAKTLLFAMPPLLSARLLSVATAAFNARQAKIHL</sequence>
<reference evidence="2" key="1">
    <citation type="submission" date="2021-06" db="EMBL/GenBank/DDBJ databases">
        <title>Comparative genomics, transcriptomics and evolutionary studies reveal genomic signatures of adaptation to plant cell wall in hemibiotrophic fungi.</title>
        <authorList>
            <consortium name="DOE Joint Genome Institute"/>
            <person name="Baroncelli R."/>
            <person name="Diaz J.F."/>
            <person name="Benocci T."/>
            <person name="Peng M."/>
            <person name="Battaglia E."/>
            <person name="Haridas S."/>
            <person name="Andreopoulos W."/>
            <person name="Labutti K."/>
            <person name="Pangilinan J."/>
            <person name="Floch G.L."/>
            <person name="Makela M.R."/>
            <person name="Henrissat B."/>
            <person name="Grigoriev I.V."/>
            <person name="Crouch J.A."/>
            <person name="De Vries R.P."/>
            <person name="Sukno S.A."/>
            <person name="Thon M.R."/>
        </authorList>
    </citation>
    <scope>NUCLEOTIDE SEQUENCE</scope>
    <source>
        <strain evidence="2">CBS 125086</strain>
    </source>
</reference>
<dbReference type="Proteomes" id="UP001230504">
    <property type="component" value="Unassembled WGS sequence"/>
</dbReference>
<dbReference type="GeneID" id="85449408"/>
<keyword evidence="3" id="KW-1185">Reference proteome</keyword>
<protein>
    <submittedName>
        <fullName evidence="2">Uncharacterized protein</fullName>
    </submittedName>
</protein>
<dbReference type="RefSeq" id="XP_060407725.1">
    <property type="nucleotide sequence ID" value="XM_060565168.1"/>
</dbReference>